<gene>
    <name evidence="2" type="primary">ilvM</name>
    <name evidence="2" type="ORF">GCM10007916_36780</name>
</gene>
<dbReference type="Proteomes" id="UP001157353">
    <property type="component" value="Unassembled WGS sequence"/>
</dbReference>
<organism evidence="2 3">
    <name type="scientific">Psychromonas marina</name>
    <dbReference type="NCBI Taxonomy" id="88364"/>
    <lineage>
        <taxon>Bacteria</taxon>
        <taxon>Pseudomonadati</taxon>
        <taxon>Pseudomonadota</taxon>
        <taxon>Gammaproteobacteria</taxon>
        <taxon>Alteromonadales</taxon>
        <taxon>Psychromonadaceae</taxon>
        <taxon>Psychromonas</taxon>
    </lineage>
</organism>
<keyword evidence="3" id="KW-1185">Reference proteome</keyword>
<dbReference type="InterPro" id="IPR045865">
    <property type="entry name" value="ACT-like_dom_sf"/>
</dbReference>
<comment type="caution">
    <text evidence="2">The sequence shown here is derived from an EMBL/GenBank/DDBJ whole genome shotgun (WGS) entry which is preliminary data.</text>
</comment>
<dbReference type="RefSeq" id="WP_284205714.1">
    <property type="nucleotide sequence ID" value="NZ_BSPQ01000026.1"/>
</dbReference>
<accession>A0ABQ6E5B7</accession>
<name>A0ABQ6E5B7_9GAMM</name>
<dbReference type="Gene3D" id="3.30.70.260">
    <property type="match status" value="1"/>
</dbReference>
<dbReference type="Pfam" id="PF13710">
    <property type="entry name" value="ACT_5"/>
    <property type="match status" value="1"/>
</dbReference>
<proteinExistence type="predicted"/>
<dbReference type="InterPro" id="IPR002912">
    <property type="entry name" value="ACT_dom"/>
</dbReference>
<evidence type="ECO:0000259" key="1">
    <source>
        <dbReference type="PROSITE" id="PS51671"/>
    </source>
</evidence>
<dbReference type="NCBIfam" id="NF008362">
    <property type="entry name" value="PRK11152.1"/>
    <property type="match status" value="1"/>
</dbReference>
<protein>
    <submittedName>
        <fullName evidence="2">Acetolactate synthase</fullName>
    </submittedName>
</protein>
<feature type="domain" description="ACT" evidence="1">
    <location>
        <begin position="4"/>
        <end position="77"/>
    </location>
</feature>
<evidence type="ECO:0000313" key="2">
    <source>
        <dbReference type="EMBL" id="GLS92606.1"/>
    </source>
</evidence>
<dbReference type="EMBL" id="BSPQ01000026">
    <property type="protein sequence ID" value="GLS92606.1"/>
    <property type="molecule type" value="Genomic_DNA"/>
</dbReference>
<sequence length="85" mass="9664">MKSQLTIESQNSPELLERLLRVVRHRGFNVQTLQAETTDNEQNLHLSLTVYSEREISLLTKQLEKIFGVTKVSLLAQQAEIKASA</sequence>
<dbReference type="PROSITE" id="PS51671">
    <property type="entry name" value="ACT"/>
    <property type="match status" value="1"/>
</dbReference>
<reference evidence="3" key="1">
    <citation type="journal article" date="2019" name="Int. J. Syst. Evol. Microbiol.">
        <title>The Global Catalogue of Microorganisms (GCM) 10K type strain sequencing project: providing services to taxonomists for standard genome sequencing and annotation.</title>
        <authorList>
            <consortium name="The Broad Institute Genomics Platform"/>
            <consortium name="The Broad Institute Genome Sequencing Center for Infectious Disease"/>
            <person name="Wu L."/>
            <person name="Ma J."/>
        </authorList>
    </citation>
    <scope>NUCLEOTIDE SEQUENCE [LARGE SCALE GENOMIC DNA]</scope>
    <source>
        <strain evidence="3">NBRC 103166</strain>
    </source>
</reference>
<dbReference type="SUPFAM" id="SSF55021">
    <property type="entry name" value="ACT-like"/>
    <property type="match status" value="1"/>
</dbReference>
<evidence type="ECO:0000313" key="3">
    <source>
        <dbReference type="Proteomes" id="UP001157353"/>
    </source>
</evidence>